<proteinExistence type="predicted"/>
<evidence type="ECO:0000313" key="2">
    <source>
        <dbReference type="EMBL" id="CAH2314200.1"/>
    </source>
</evidence>
<accession>A0AAD1WM31</accession>
<name>A0AAD1WM31_PELCU</name>
<evidence type="ECO:0000313" key="3">
    <source>
        <dbReference type="Proteomes" id="UP001295444"/>
    </source>
</evidence>
<evidence type="ECO:0000256" key="1">
    <source>
        <dbReference type="SAM" id="MobiDB-lite"/>
    </source>
</evidence>
<reference evidence="2" key="1">
    <citation type="submission" date="2022-03" db="EMBL/GenBank/DDBJ databases">
        <authorList>
            <person name="Alioto T."/>
            <person name="Alioto T."/>
            <person name="Gomez Garrido J."/>
        </authorList>
    </citation>
    <scope>NUCLEOTIDE SEQUENCE</scope>
</reference>
<dbReference type="AlphaFoldDB" id="A0AAD1WM31"/>
<dbReference type="EMBL" id="OW240920">
    <property type="protein sequence ID" value="CAH2314200.1"/>
    <property type="molecule type" value="Genomic_DNA"/>
</dbReference>
<keyword evidence="3" id="KW-1185">Reference proteome</keyword>
<protein>
    <submittedName>
        <fullName evidence="2">Uncharacterized protein</fullName>
    </submittedName>
</protein>
<feature type="region of interest" description="Disordered" evidence="1">
    <location>
        <begin position="1"/>
        <end position="27"/>
    </location>
</feature>
<dbReference type="Proteomes" id="UP001295444">
    <property type="component" value="Chromosome 09"/>
</dbReference>
<gene>
    <name evidence="2" type="ORF">PECUL_23A024553</name>
</gene>
<feature type="region of interest" description="Disordered" evidence="1">
    <location>
        <begin position="55"/>
        <end position="79"/>
    </location>
</feature>
<feature type="compositionally biased region" description="Basic and acidic residues" evidence="1">
    <location>
        <begin position="1"/>
        <end position="12"/>
    </location>
</feature>
<sequence length="79" mass="9613">MQDRHAKQDGKKNPPKKYPPVFRPENISQDTLYPRKAAWEKLQRRKLNVPRMCERRLPRIKANTPNKHHNQNRIVRFNM</sequence>
<organism evidence="2 3">
    <name type="scientific">Pelobates cultripes</name>
    <name type="common">Western spadefoot toad</name>
    <dbReference type="NCBI Taxonomy" id="61616"/>
    <lineage>
        <taxon>Eukaryota</taxon>
        <taxon>Metazoa</taxon>
        <taxon>Chordata</taxon>
        <taxon>Craniata</taxon>
        <taxon>Vertebrata</taxon>
        <taxon>Euteleostomi</taxon>
        <taxon>Amphibia</taxon>
        <taxon>Batrachia</taxon>
        <taxon>Anura</taxon>
        <taxon>Pelobatoidea</taxon>
        <taxon>Pelobatidae</taxon>
        <taxon>Pelobates</taxon>
    </lineage>
</organism>